<dbReference type="InterPro" id="IPR013825">
    <property type="entry name" value="Topo_IA_cen_sub2"/>
</dbReference>
<feature type="site" description="Interaction with DNA" evidence="10">
    <location>
        <position position="307"/>
    </location>
</feature>
<evidence type="ECO:0000256" key="6">
    <source>
        <dbReference type="ARBA" id="ARBA00022842"/>
    </source>
</evidence>
<feature type="site" description="Interaction with DNA" evidence="10">
    <location>
        <position position="154"/>
    </location>
</feature>
<protein>
    <recommendedName>
        <fullName evidence="10">DNA topoisomerase 1</fullName>
        <ecNumber evidence="10">5.6.2.1</ecNumber>
    </recommendedName>
    <alternativeName>
        <fullName evidence="10">DNA topoisomerase I</fullName>
    </alternativeName>
</protein>
<dbReference type="InterPro" id="IPR013826">
    <property type="entry name" value="Topo_IA_cen_sub3"/>
</dbReference>
<dbReference type="InterPro" id="IPR028612">
    <property type="entry name" value="Topoisom_1_IA"/>
</dbReference>
<dbReference type="Pfam" id="PF01396">
    <property type="entry name" value="Zn_ribbon_Top1"/>
    <property type="match status" value="2"/>
</dbReference>
<dbReference type="CDD" id="cd00186">
    <property type="entry name" value="TOP1Ac"/>
    <property type="match status" value="1"/>
</dbReference>
<keyword evidence="4" id="KW-0863">Zinc-finger</keyword>
<gene>
    <name evidence="10" type="primary">topA</name>
    <name evidence="13" type="ORF">ATX59_04945</name>
</gene>
<dbReference type="Pfam" id="PF01131">
    <property type="entry name" value="Topoisom_bac"/>
    <property type="match status" value="1"/>
</dbReference>
<keyword evidence="3" id="KW-0479">Metal-binding</keyword>
<dbReference type="Gene3D" id="2.70.20.10">
    <property type="entry name" value="Topoisomerase I, domain 3"/>
    <property type="match status" value="1"/>
</dbReference>
<evidence type="ECO:0000313" key="13">
    <source>
        <dbReference type="EMBL" id="OIM21270.1"/>
    </source>
</evidence>
<dbReference type="GO" id="GO:0003677">
    <property type="term" value="F:DNA binding"/>
    <property type="evidence" value="ECO:0007669"/>
    <property type="project" value="UniProtKB-KW"/>
</dbReference>
<comment type="function">
    <text evidence="10">Releases the supercoiling and torsional tension of DNA, which is introduced during the DNA replication and transcription, by transiently cleaving and rejoining one strand of the DNA duplex. Introduces a single-strand break via transesterification at a target site in duplex DNA. The scissile phosphodiester is attacked by the catalytic tyrosine of the enzyme, resulting in the formation of a DNA-(5'-phosphotyrosyl)-enzyme intermediate and the expulsion of a 3'-OH DNA strand. The free DNA strand then undergoes passage around the unbroken strand, thus removing DNA supercoils. Finally, in the religation step, the DNA 3'-OH attacks the covalent intermediate to expel the active-site tyrosine and restore the DNA phosphodiester backbone.</text>
</comment>
<dbReference type="Gene3D" id="3.40.50.140">
    <property type="match status" value="1"/>
</dbReference>
<reference evidence="13 14" key="1">
    <citation type="journal article" date="2016" name="BMC Genomics">
        <title>Consensus pan-genome assembly of the specialised wine bacterium Oenococcus oeni.</title>
        <authorList>
            <person name="Sternes P.R."/>
            <person name="Borneman A.R."/>
        </authorList>
    </citation>
    <scope>NUCLEOTIDE SEQUENCE [LARGE SCALE GENOMIC DNA]</scope>
    <source>
        <strain evidence="13 14">AWRIB661</strain>
    </source>
</reference>
<dbReference type="InterPro" id="IPR034149">
    <property type="entry name" value="TOPRIM_TopoI"/>
</dbReference>
<feature type="active site" description="O-(5'-phospho-DNA)-tyrosine intermediate" evidence="10">
    <location>
        <position position="305"/>
    </location>
</feature>
<dbReference type="InterPro" id="IPR023405">
    <property type="entry name" value="Topo_IA_core_domain"/>
</dbReference>
<sequence>MVTKKKKAKKLVIVESPAKARTIENYLGKDYEVLASMGHIRDLPKSQLGVDTEHNYEPKYINIRGKAPLINSLKKAAKSASAVYVASDPDREGEAIAWHLGHILGLPDSGKNRVTFNEITKPAVKEAFKHPRGIEQDLVDAQQARRVLDRLVGYSISPILWQKVKRGLSAGRVQSVALGLILDKEKEIAAFVPKEYWSLNANFKAGKHEFSAEFYGTDGKKVKLDNQKSVSKILKRIDSSKDFKITDISTKESKRNAPNPFTTSSLQQTANSQLNYHARKTMQIAQGLYEGISLPKIGHVGLITYMRTDSTRLSETAQEMAKKFIVDKFGKEYYHRHNVVKKSENVQDAHEAIRPTDAERTPESLKEILTRDQYRLYNLIWSRFIASQMSEQKLENQSLMIEQNKTVWRATGIKVLFDGWTKALKTSSTKNNILPALKIGDLVQMVNNLPEQHFTQPPARYTEASLIKALEELGVGRPSTYAPTMDTIQRRGYIGFDQKKIVPTDLGDIVQDVVVKSFPEVTDKQFTSKIEDELDKVETGNVKWQKVIDEFYKPFSKEVDAAIENLEKVPIYDRIAPELCDICGSLMVIRRSRRGEFYACSRFPDCHGTKSIVEEIGMKCPKCGIGEVVIKRTKRGRIFYGCSRYPDCDFASWTKPKKNEETEETNETK</sequence>
<evidence type="ECO:0000256" key="3">
    <source>
        <dbReference type="ARBA" id="ARBA00022723"/>
    </source>
</evidence>
<dbReference type="InterPro" id="IPR003601">
    <property type="entry name" value="Topo_IA_2"/>
</dbReference>
<dbReference type="InterPro" id="IPR005733">
    <property type="entry name" value="TopoI_bac-type"/>
</dbReference>
<keyword evidence="5" id="KW-0862">Zinc</keyword>
<dbReference type="InterPro" id="IPR013498">
    <property type="entry name" value="Topo_IA_Znf"/>
</dbReference>
<dbReference type="InterPro" id="IPR013824">
    <property type="entry name" value="Topo_IA_cen_sub1"/>
</dbReference>
<dbReference type="PROSITE" id="PS50880">
    <property type="entry name" value="TOPRIM"/>
    <property type="match status" value="1"/>
</dbReference>
<feature type="domain" description="Topo IA-type catalytic" evidence="12">
    <location>
        <begin position="135"/>
        <end position="559"/>
    </location>
</feature>
<dbReference type="GO" id="GO:0006265">
    <property type="term" value="P:DNA topological change"/>
    <property type="evidence" value="ECO:0007669"/>
    <property type="project" value="UniProtKB-UniRule"/>
</dbReference>
<evidence type="ECO:0000256" key="2">
    <source>
        <dbReference type="ARBA" id="ARBA00009446"/>
    </source>
</evidence>
<evidence type="ECO:0000259" key="12">
    <source>
        <dbReference type="PROSITE" id="PS52039"/>
    </source>
</evidence>
<feature type="region of interest" description="Interaction with DNA" evidence="10">
    <location>
        <begin position="169"/>
        <end position="174"/>
    </location>
</feature>
<evidence type="ECO:0000256" key="4">
    <source>
        <dbReference type="ARBA" id="ARBA00022771"/>
    </source>
</evidence>
<evidence type="ECO:0000259" key="11">
    <source>
        <dbReference type="PROSITE" id="PS50880"/>
    </source>
</evidence>
<feature type="site" description="Interaction with DNA" evidence="10">
    <location>
        <position position="146"/>
    </location>
</feature>
<evidence type="ECO:0000256" key="10">
    <source>
        <dbReference type="HAMAP-Rule" id="MF_00952"/>
    </source>
</evidence>
<dbReference type="EC" id="5.6.2.1" evidence="10"/>
<comment type="catalytic activity">
    <reaction evidence="1 10">
        <text>ATP-independent breakage of single-stranded DNA, followed by passage and rejoining.</text>
        <dbReference type="EC" id="5.6.2.1"/>
    </reaction>
</comment>
<dbReference type="PANTHER" id="PTHR42785">
    <property type="entry name" value="DNA TOPOISOMERASE, TYPE IA, CORE"/>
    <property type="match status" value="1"/>
</dbReference>
<dbReference type="GO" id="GO:0005694">
    <property type="term" value="C:chromosome"/>
    <property type="evidence" value="ECO:0007669"/>
    <property type="project" value="InterPro"/>
</dbReference>
<dbReference type="RefSeq" id="WP_032818446.1">
    <property type="nucleotide sequence ID" value="NZ_MLNF01000079.1"/>
</dbReference>
<feature type="site" description="Interaction with DNA" evidence="10">
    <location>
        <position position="145"/>
    </location>
</feature>
<name>A0A483BVF5_OENOE</name>
<dbReference type="Proteomes" id="UP000181728">
    <property type="component" value="Unassembled WGS sequence"/>
</dbReference>
<dbReference type="InterPro" id="IPR023406">
    <property type="entry name" value="Topo_IA_AS"/>
</dbReference>
<evidence type="ECO:0000256" key="9">
    <source>
        <dbReference type="ARBA" id="ARBA00023235"/>
    </source>
</evidence>
<feature type="domain" description="Toprim" evidence="11">
    <location>
        <begin position="9"/>
        <end position="119"/>
    </location>
</feature>
<comment type="subunit">
    <text evidence="10">Monomer.</text>
</comment>
<dbReference type="AlphaFoldDB" id="A0A483BVF5"/>
<dbReference type="PANTHER" id="PTHR42785:SF1">
    <property type="entry name" value="DNA TOPOISOMERASE"/>
    <property type="match status" value="1"/>
</dbReference>
<dbReference type="Gene3D" id="1.10.460.10">
    <property type="entry name" value="Topoisomerase I, domain 2"/>
    <property type="match status" value="1"/>
</dbReference>
<dbReference type="SUPFAM" id="SSF56712">
    <property type="entry name" value="Prokaryotic type I DNA topoisomerase"/>
    <property type="match status" value="1"/>
</dbReference>
<organism evidence="13 14">
    <name type="scientific">Oenococcus oeni</name>
    <name type="common">Leuconostoc oenos</name>
    <dbReference type="NCBI Taxonomy" id="1247"/>
    <lineage>
        <taxon>Bacteria</taxon>
        <taxon>Bacillati</taxon>
        <taxon>Bacillota</taxon>
        <taxon>Bacilli</taxon>
        <taxon>Lactobacillales</taxon>
        <taxon>Lactobacillaceae</taxon>
        <taxon>Oenococcus</taxon>
    </lineage>
</organism>
<feature type="site" description="Interaction with DNA" evidence="10">
    <location>
        <position position="149"/>
    </location>
</feature>
<dbReference type="SMART" id="SM00493">
    <property type="entry name" value="TOPRIM"/>
    <property type="match status" value="1"/>
</dbReference>
<dbReference type="InterPro" id="IPR000380">
    <property type="entry name" value="Topo_IA"/>
</dbReference>
<dbReference type="InterPro" id="IPR003602">
    <property type="entry name" value="Topo_IA_DNA-bd_dom"/>
</dbReference>
<dbReference type="PRINTS" id="PR00417">
    <property type="entry name" value="PRTPISMRASEI"/>
</dbReference>
<dbReference type="NCBIfam" id="TIGR01051">
    <property type="entry name" value="topA_bact"/>
    <property type="match status" value="1"/>
</dbReference>
<dbReference type="Gene3D" id="1.10.290.10">
    <property type="entry name" value="Topoisomerase I, domain 4"/>
    <property type="match status" value="1"/>
</dbReference>
<keyword evidence="7 10" id="KW-0799">Topoisomerase</keyword>
<comment type="similarity">
    <text evidence="2 10">Belongs to the type IA topoisomerase family.</text>
</comment>
<dbReference type="SMART" id="SM00437">
    <property type="entry name" value="TOP1Ac"/>
    <property type="match status" value="1"/>
</dbReference>
<accession>A0A483BVF5</accession>
<feature type="site" description="Interaction with DNA" evidence="10">
    <location>
        <position position="491"/>
    </location>
</feature>
<dbReference type="PROSITE" id="PS52039">
    <property type="entry name" value="TOPO_IA_2"/>
    <property type="match status" value="1"/>
</dbReference>
<evidence type="ECO:0000313" key="14">
    <source>
        <dbReference type="Proteomes" id="UP000181728"/>
    </source>
</evidence>
<feature type="site" description="Interaction with DNA" evidence="10">
    <location>
        <position position="161"/>
    </location>
</feature>
<evidence type="ECO:0000256" key="1">
    <source>
        <dbReference type="ARBA" id="ARBA00000213"/>
    </source>
</evidence>
<keyword evidence="9 10" id="KW-0413">Isomerase</keyword>
<dbReference type="InterPro" id="IPR006171">
    <property type="entry name" value="TOPRIM_dom"/>
</dbReference>
<dbReference type="HAMAP" id="MF_00952">
    <property type="entry name" value="Topoisom_1_prok"/>
    <property type="match status" value="1"/>
</dbReference>
<dbReference type="CDD" id="cd03363">
    <property type="entry name" value="TOPRIM_TopoIA_TopoI"/>
    <property type="match status" value="1"/>
</dbReference>
<dbReference type="Gene3D" id="3.30.65.10">
    <property type="entry name" value="Bacterial Topoisomerase I, domain 1"/>
    <property type="match status" value="2"/>
</dbReference>
<dbReference type="PROSITE" id="PS00396">
    <property type="entry name" value="TOPO_IA_1"/>
    <property type="match status" value="1"/>
</dbReference>
<evidence type="ECO:0000256" key="8">
    <source>
        <dbReference type="ARBA" id="ARBA00023125"/>
    </source>
</evidence>
<proteinExistence type="inferred from homology"/>
<dbReference type="SMART" id="SM00436">
    <property type="entry name" value="TOP1Bc"/>
    <property type="match status" value="1"/>
</dbReference>
<evidence type="ECO:0000256" key="5">
    <source>
        <dbReference type="ARBA" id="ARBA00022833"/>
    </source>
</evidence>
<keyword evidence="8 10" id="KW-0238">DNA-binding</keyword>
<dbReference type="Pfam" id="PF01751">
    <property type="entry name" value="Toprim"/>
    <property type="match status" value="1"/>
</dbReference>
<feature type="site" description="Interaction with DNA" evidence="10">
    <location>
        <position position="39"/>
    </location>
</feature>
<evidence type="ECO:0000256" key="7">
    <source>
        <dbReference type="ARBA" id="ARBA00023029"/>
    </source>
</evidence>
<dbReference type="EMBL" id="MLOK01000038">
    <property type="protein sequence ID" value="OIM21270.1"/>
    <property type="molecule type" value="Genomic_DNA"/>
</dbReference>
<dbReference type="GO" id="GO:0003917">
    <property type="term" value="F:DNA topoisomerase type I (single strand cut, ATP-independent) activity"/>
    <property type="evidence" value="ECO:0007669"/>
    <property type="project" value="UniProtKB-UniRule"/>
</dbReference>
<comment type="caution">
    <text evidence="13">The sequence shown here is derived from an EMBL/GenBank/DDBJ whole genome shotgun (WGS) entry which is preliminary data.</text>
</comment>
<dbReference type="InterPro" id="IPR013497">
    <property type="entry name" value="Topo_IA_cen"/>
</dbReference>
<dbReference type="GO" id="GO:0008270">
    <property type="term" value="F:zinc ion binding"/>
    <property type="evidence" value="ECO:0007669"/>
    <property type="project" value="UniProtKB-KW"/>
</dbReference>
<keyword evidence="6" id="KW-0460">Magnesium</keyword>